<name>A0A1L2ZNF6_9MICC</name>
<feature type="domain" description="AB hydrolase-1" evidence="1">
    <location>
        <begin position="39"/>
        <end position="184"/>
    </location>
</feature>
<evidence type="ECO:0000259" key="1">
    <source>
        <dbReference type="Pfam" id="PF12697"/>
    </source>
</evidence>
<dbReference type="SUPFAM" id="SSF53474">
    <property type="entry name" value="alpha/beta-Hydrolases"/>
    <property type="match status" value="1"/>
</dbReference>
<dbReference type="AlphaFoldDB" id="A0A1L2ZNF6"/>
<organism evidence="2 3">
    <name type="scientific">Neomicrococcus aestuarii</name>
    <dbReference type="NCBI Taxonomy" id="556325"/>
    <lineage>
        <taxon>Bacteria</taxon>
        <taxon>Bacillati</taxon>
        <taxon>Actinomycetota</taxon>
        <taxon>Actinomycetes</taxon>
        <taxon>Micrococcales</taxon>
        <taxon>Micrococcaceae</taxon>
        <taxon>Neomicrococcus</taxon>
    </lineage>
</organism>
<reference evidence="2 3" key="1">
    <citation type="submission" date="2016-11" db="EMBL/GenBank/DDBJ databases">
        <title>Genome sequencing of Zhihengliuella aestuarii B18 antagonistic to Plasmodiophora brassicae.</title>
        <authorList>
            <person name="Luo Y."/>
        </authorList>
    </citation>
    <scope>NUCLEOTIDE SEQUENCE [LARGE SCALE GENOMIC DNA]</scope>
    <source>
        <strain evidence="2 3">B18</strain>
    </source>
</reference>
<dbReference type="KEGG" id="nae:BHE16_07695"/>
<evidence type="ECO:0000313" key="2">
    <source>
        <dbReference type="EMBL" id="APF40914.1"/>
    </source>
</evidence>
<protein>
    <recommendedName>
        <fullName evidence="1">AB hydrolase-1 domain-containing protein</fullName>
    </recommendedName>
</protein>
<sequence>MRGITSVLEYDDAAHLEIFTAHPSGQWWRAGQRDPSGGVVLIHGTMVTARVYLRAALRLANLLQAPVHVYNRRGRGGSSPQGAELSLESEARDALKVLSTTGARNILGHSFGGSVALMVGAIAGASGVNVSRIATFDAALPFDTGLHELWDPTLPEVAAQGHTGKAWAMLVRGLGTASVLSKAPQSHLELLSALTSKTPPGQVMRALVPASVREVQAIVDAPRFTIPSNVFMVTGQFSPAYFRRSAEVASALEPSTRTLVAPGYWHDGPIRGGGWLLRRYAQFFSENLNYS</sequence>
<dbReference type="Pfam" id="PF12697">
    <property type="entry name" value="Abhydrolase_6"/>
    <property type="match status" value="1"/>
</dbReference>
<gene>
    <name evidence="2" type="ORF">BHE16_07695</name>
</gene>
<dbReference type="Proteomes" id="UP000183530">
    <property type="component" value="Chromosome"/>
</dbReference>
<proteinExistence type="predicted"/>
<accession>A0A1L2ZNF6</accession>
<dbReference type="GO" id="GO:0003824">
    <property type="term" value="F:catalytic activity"/>
    <property type="evidence" value="ECO:0007669"/>
    <property type="project" value="UniProtKB-ARBA"/>
</dbReference>
<keyword evidence="3" id="KW-1185">Reference proteome</keyword>
<dbReference type="EMBL" id="CP018135">
    <property type="protein sequence ID" value="APF40914.1"/>
    <property type="molecule type" value="Genomic_DNA"/>
</dbReference>
<evidence type="ECO:0000313" key="3">
    <source>
        <dbReference type="Proteomes" id="UP000183530"/>
    </source>
</evidence>
<dbReference type="STRING" id="556325.BHE16_07695"/>
<dbReference type="InterPro" id="IPR029058">
    <property type="entry name" value="AB_hydrolase_fold"/>
</dbReference>
<dbReference type="InterPro" id="IPR000073">
    <property type="entry name" value="AB_hydrolase_1"/>
</dbReference>
<dbReference type="Gene3D" id="3.40.50.1820">
    <property type="entry name" value="alpha/beta hydrolase"/>
    <property type="match status" value="1"/>
</dbReference>
<dbReference type="RefSeq" id="WP_071894391.1">
    <property type="nucleotide sequence ID" value="NZ_CP018135.1"/>
</dbReference>
<dbReference type="OrthoDB" id="63519at2"/>